<evidence type="ECO:0000313" key="2">
    <source>
        <dbReference type="Proteomes" id="UP000070700"/>
    </source>
</evidence>
<dbReference type="RefSeq" id="XP_018069579.1">
    <property type="nucleotide sequence ID" value="XM_018220002.1"/>
</dbReference>
<dbReference type="OrthoDB" id="5384553at2759"/>
<dbReference type="InParanoid" id="A0A194X582"/>
<dbReference type="AlphaFoldDB" id="A0A194X582"/>
<dbReference type="Proteomes" id="UP000070700">
    <property type="component" value="Unassembled WGS sequence"/>
</dbReference>
<evidence type="ECO:0000313" key="1">
    <source>
        <dbReference type="EMBL" id="KUJ15224.1"/>
    </source>
</evidence>
<proteinExistence type="predicted"/>
<gene>
    <name evidence="1" type="ORF">LY89DRAFT_735357</name>
</gene>
<dbReference type="GeneID" id="28829728"/>
<dbReference type="KEGG" id="psco:LY89DRAFT_735357"/>
<dbReference type="EMBL" id="KQ947418">
    <property type="protein sequence ID" value="KUJ15224.1"/>
    <property type="molecule type" value="Genomic_DNA"/>
</dbReference>
<protein>
    <submittedName>
        <fullName evidence="1">Uncharacterized protein</fullName>
    </submittedName>
</protein>
<keyword evidence="2" id="KW-1185">Reference proteome</keyword>
<organism evidence="1 2">
    <name type="scientific">Mollisia scopiformis</name>
    <name type="common">Conifer needle endophyte fungus</name>
    <name type="synonym">Phialocephala scopiformis</name>
    <dbReference type="NCBI Taxonomy" id="149040"/>
    <lineage>
        <taxon>Eukaryota</taxon>
        <taxon>Fungi</taxon>
        <taxon>Dikarya</taxon>
        <taxon>Ascomycota</taxon>
        <taxon>Pezizomycotina</taxon>
        <taxon>Leotiomycetes</taxon>
        <taxon>Helotiales</taxon>
        <taxon>Mollisiaceae</taxon>
        <taxon>Mollisia</taxon>
    </lineage>
</organism>
<name>A0A194X582_MOLSC</name>
<reference evidence="1 2" key="1">
    <citation type="submission" date="2015-10" db="EMBL/GenBank/DDBJ databases">
        <title>Full genome of DAOMC 229536 Phialocephala scopiformis, a fungal endophyte of spruce producing the potent anti-insectan compound rugulosin.</title>
        <authorList>
            <consortium name="DOE Joint Genome Institute"/>
            <person name="Walker A.K."/>
            <person name="Frasz S.L."/>
            <person name="Seifert K.A."/>
            <person name="Miller J.D."/>
            <person name="Mondo S.J."/>
            <person name="Labutti K."/>
            <person name="Lipzen A."/>
            <person name="Dockter R."/>
            <person name="Kennedy M."/>
            <person name="Grigoriev I.V."/>
            <person name="Spatafora J.W."/>
        </authorList>
    </citation>
    <scope>NUCLEOTIDE SEQUENCE [LARGE SCALE GENOMIC DNA]</scope>
    <source>
        <strain evidence="1 2">CBS 120377</strain>
    </source>
</reference>
<sequence>MARSVWLDLRSRKENTVLQEHHEAFKLIRQELTSPDSQTPQMISLIGGKVKTSLMQDIFAIKCIPGHNKIHLRLAPPHDKTRSPILLADCELHRASHIGKDLRIRVPGYEDQHILQWHNVPEELDASTLAKILYTQVVIPFSTIVCLFADDFGGTKGVAQILAYWLLTEWQKGGKGKRFMTLPPGTYPRVIILQRWQDAGATYDEKLATVAFLREVHQEVNTKRSGQIALRPLDAAGIEDLVKENFGDICLLALPNSAAEVISLHPYLEKLHRRILHESENVQILRRAAKISFTATHLEAFFSLACKHFANTIEESFCFVKASRIFNPPSVNLATHVSALLKLNETELHIKFAAPVIASAICLDSLTPQMHQFDAQLVFDRHYADALQKFNTTIYIGHR</sequence>
<accession>A0A194X582</accession>